<dbReference type="Proteomes" id="UP000717328">
    <property type="component" value="Unassembled WGS sequence"/>
</dbReference>
<keyword evidence="3" id="KW-1185">Reference proteome</keyword>
<evidence type="ECO:0000313" key="3">
    <source>
        <dbReference type="Proteomes" id="UP000717328"/>
    </source>
</evidence>
<comment type="caution">
    <text evidence="2">The sequence shown here is derived from an EMBL/GenBank/DDBJ whole genome shotgun (WGS) entry which is preliminary data.</text>
</comment>
<sequence>MLPNSSKRAPSLKDSAPPPSKRHQGNGLRRAPIAVDHIDLDARVMEIMSGVPHLSPEFLFANIIMGVGPLDQKLTFQYWNLVKTYPTLSSELANAWEEKSFKSIRELVILQNPTPIPTEIPIPSHYNENTLKASQKSFEAKFIGDNHVILCNLLDNLFPGSPGYDSAKDPYNNSISIIQSSGMGKSRVVDALATLRLTFPINLRESVGPNSASYPPPDRGVRAFFDQRPPDAHLKIRYSCFLAALFTVGANWIGRITLAELKEQSLAEYWRDFMAESHSPSEVGINRQKFYSKVLQEADEVDCVPSDSLEKVLRECCKELIQVIRHVTCLSSPDHTFDSRVAFIVYFDEVHRLAKEPDFNEGQYRSAFHVLGSVLSSLQSQKQFAIFLSTNSNLTGFVPPSRQHPSLRSFVQYFHGPFTELSFDTFATNAFEDLGQQQGGNVFLHDVCDDNFLAKFGRPMLVFLIIPLFN</sequence>
<accession>A0A9P7GLW7</accession>
<evidence type="ECO:0000256" key="1">
    <source>
        <dbReference type="SAM" id="MobiDB-lite"/>
    </source>
</evidence>
<evidence type="ECO:0000313" key="2">
    <source>
        <dbReference type="EMBL" id="KAG5650913.1"/>
    </source>
</evidence>
<dbReference type="PANTHER" id="PTHR33266">
    <property type="entry name" value="CHROMOSOME 15, WHOLE GENOME SHOTGUN SEQUENCE"/>
    <property type="match status" value="1"/>
</dbReference>
<organism evidence="2 3">
    <name type="scientific">Sphagnurus paluster</name>
    <dbReference type="NCBI Taxonomy" id="117069"/>
    <lineage>
        <taxon>Eukaryota</taxon>
        <taxon>Fungi</taxon>
        <taxon>Dikarya</taxon>
        <taxon>Basidiomycota</taxon>
        <taxon>Agaricomycotina</taxon>
        <taxon>Agaricomycetes</taxon>
        <taxon>Agaricomycetidae</taxon>
        <taxon>Agaricales</taxon>
        <taxon>Tricholomatineae</taxon>
        <taxon>Lyophyllaceae</taxon>
        <taxon>Sphagnurus</taxon>
    </lineage>
</organism>
<gene>
    <name evidence="2" type="ORF">H0H81_010560</name>
</gene>
<name>A0A9P7GLW7_9AGAR</name>
<reference evidence="2" key="1">
    <citation type="submission" date="2021-02" db="EMBL/GenBank/DDBJ databases">
        <authorList>
            <person name="Nieuwenhuis M."/>
            <person name="Van De Peppel L.J.J."/>
        </authorList>
    </citation>
    <scope>NUCLEOTIDE SEQUENCE</scope>
    <source>
        <strain evidence="2">D49</strain>
    </source>
</reference>
<proteinExistence type="predicted"/>
<protein>
    <submittedName>
        <fullName evidence="2">Uncharacterized protein</fullName>
    </submittedName>
</protein>
<dbReference type="PANTHER" id="PTHR33266:SF1">
    <property type="entry name" value="F-BOX DOMAIN-CONTAINING PROTEIN"/>
    <property type="match status" value="1"/>
</dbReference>
<dbReference type="OrthoDB" id="107110at2759"/>
<reference evidence="2" key="2">
    <citation type="submission" date="2021-10" db="EMBL/GenBank/DDBJ databases">
        <title>Phylogenomics reveals ancestral predisposition of the termite-cultivated fungus Termitomyces towards a domesticated lifestyle.</title>
        <authorList>
            <person name="Auxier B."/>
            <person name="Grum-Grzhimaylo A."/>
            <person name="Cardenas M.E."/>
            <person name="Lodge J.D."/>
            <person name="Laessoe T."/>
            <person name="Pedersen O."/>
            <person name="Smith M.E."/>
            <person name="Kuyper T.W."/>
            <person name="Franco-Molano E.A."/>
            <person name="Baroni T.J."/>
            <person name="Aanen D.K."/>
        </authorList>
    </citation>
    <scope>NUCLEOTIDE SEQUENCE</scope>
    <source>
        <strain evidence="2">D49</strain>
    </source>
</reference>
<dbReference type="AlphaFoldDB" id="A0A9P7GLW7"/>
<dbReference type="EMBL" id="JABCKI010000335">
    <property type="protein sequence ID" value="KAG5650913.1"/>
    <property type="molecule type" value="Genomic_DNA"/>
</dbReference>
<feature type="region of interest" description="Disordered" evidence="1">
    <location>
        <begin position="1"/>
        <end position="29"/>
    </location>
</feature>